<sequence length="53" mass="6167">MLKNKSLIVALVAGLLFSLPSFAQEIKKTKEIEKIIDKVIDRVYQHRTQRISR</sequence>
<evidence type="ECO:0000256" key="1">
    <source>
        <dbReference type="SAM" id="SignalP"/>
    </source>
</evidence>
<protein>
    <submittedName>
        <fullName evidence="2">Uncharacterized protein</fullName>
    </submittedName>
</protein>
<evidence type="ECO:0000313" key="2">
    <source>
        <dbReference type="EMBL" id="SKB95982.1"/>
    </source>
</evidence>
<proteinExistence type="predicted"/>
<dbReference type="STRING" id="1513896.SAMN05660841_03294"/>
<organism evidence="2 3">
    <name type="scientific">Sphingobacterium nematocida</name>
    <dbReference type="NCBI Taxonomy" id="1513896"/>
    <lineage>
        <taxon>Bacteria</taxon>
        <taxon>Pseudomonadati</taxon>
        <taxon>Bacteroidota</taxon>
        <taxon>Sphingobacteriia</taxon>
        <taxon>Sphingobacteriales</taxon>
        <taxon>Sphingobacteriaceae</taxon>
        <taxon>Sphingobacterium</taxon>
    </lineage>
</organism>
<feature type="chain" id="PRO_5013341268" evidence="1">
    <location>
        <begin position="24"/>
        <end position="53"/>
    </location>
</feature>
<name>A0A1T5FIQ2_9SPHI</name>
<gene>
    <name evidence="2" type="ORF">SAMN05660841_03294</name>
</gene>
<accession>A0A1T5FIQ2</accession>
<dbReference type="EMBL" id="FUZF01000016">
    <property type="protein sequence ID" value="SKB95982.1"/>
    <property type="molecule type" value="Genomic_DNA"/>
</dbReference>
<feature type="signal peptide" evidence="1">
    <location>
        <begin position="1"/>
        <end position="23"/>
    </location>
</feature>
<reference evidence="3" key="1">
    <citation type="submission" date="2017-02" db="EMBL/GenBank/DDBJ databases">
        <authorList>
            <person name="Varghese N."/>
            <person name="Submissions S."/>
        </authorList>
    </citation>
    <scope>NUCLEOTIDE SEQUENCE [LARGE SCALE GENOMIC DNA]</scope>
    <source>
        <strain evidence="3">DSM 24091</strain>
    </source>
</reference>
<dbReference type="Proteomes" id="UP000190150">
    <property type="component" value="Unassembled WGS sequence"/>
</dbReference>
<evidence type="ECO:0000313" key="3">
    <source>
        <dbReference type="Proteomes" id="UP000190150"/>
    </source>
</evidence>
<keyword evidence="3" id="KW-1185">Reference proteome</keyword>
<keyword evidence="1" id="KW-0732">Signal</keyword>
<dbReference type="AlphaFoldDB" id="A0A1T5FIQ2"/>